<keyword evidence="2" id="KW-1185">Reference proteome</keyword>
<evidence type="ECO:0000313" key="1">
    <source>
        <dbReference type="EMBL" id="EHL31818.1"/>
    </source>
</evidence>
<dbReference type="AlphaFoldDB" id="G9ELI3"/>
<reference evidence="1 2" key="1">
    <citation type="journal article" date="2011" name="BMC Genomics">
        <title>Insight into cross-talk between intra-amoebal pathogens.</title>
        <authorList>
            <person name="Gimenez G."/>
            <person name="Bertelli C."/>
            <person name="Moliner C."/>
            <person name="Robert C."/>
            <person name="Raoult D."/>
            <person name="Fournier P.E."/>
            <person name="Greub G."/>
        </authorList>
    </citation>
    <scope>NUCLEOTIDE SEQUENCE [LARGE SCALE GENOMIC DNA]</scope>
    <source>
        <strain evidence="1 2">LLAP12</strain>
    </source>
</reference>
<name>G9ELI3_9GAMM</name>
<proteinExistence type="predicted"/>
<organism evidence="1 2">
    <name type="scientific">Legionella drancourtii LLAP12</name>
    <dbReference type="NCBI Taxonomy" id="658187"/>
    <lineage>
        <taxon>Bacteria</taxon>
        <taxon>Pseudomonadati</taxon>
        <taxon>Pseudomonadota</taxon>
        <taxon>Gammaproteobacteria</taxon>
        <taxon>Legionellales</taxon>
        <taxon>Legionellaceae</taxon>
        <taxon>Legionella</taxon>
    </lineage>
</organism>
<protein>
    <submittedName>
        <fullName evidence="1">Uncharacterized protein</fullName>
    </submittedName>
</protein>
<dbReference type="Proteomes" id="UP000002770">
    <property type="component" value="Unassembled WGS sequence"/>
</dbReference>
<accession>G9ELI3</accession>
<sequence length="75" mass="8187">MDNKTMDKEKLASYHADAAKHYEHAAKYHHEAQKHHLSGDHDKAALAAHKAQGHACCANGHAKKALKCCAGIECE</sequence>
<gene>
    <name evidence="1" type="ORF">LDG_5982</name>
</gene>
<dbReference type="RefSeq" id="WP_006869929.1">
    <property type="nucleotide sequence ID" value="NZ_JH413808.1"/>
</dbReference>
<dbReference type="InParanoid" id="G9ELI3"/>
<dbReference type="EMBL" id="JH413808">
    <property type="protein sequence ID" value="EHL31818.1"/>
    <property type="molecule type" value="Genomic_DNA"/>
</dbReference>
<dbReference type="HOGENOM" id="CLU_2666586_0_0_6"/>
<evidence type="ECO:0000313" key="2">
    <source>
        <dbReference type="Proteomes" id="UP000002770"/>
    </source>
</evidence>